<evidence type="ECO:0000313" key="3">
    <source>
        <dbReference type="Proteomes" id="UP000584867"/>
    </source>
</evidence>
<sequence>MRRTISSLKNVEIPWSRFASAFRRNGHGGTPWARTSEMSQPQDGALGTQARITEINTRLNTGPLEVISFMDEPEDAQITGGTRSLSRRLTGLNIMPRRALTAKSVQNVIPVASQSQVA</sequence>
<dbReference type="AlphaFoldDB" id="A0A7W7ZRH7"/>
<organism evidence="2 3">
    <name type="scientific">Granulicella mallensis</name>
    <dbReference type="NCBI Taxonomy" id="940614"/>
    <lineage>
        <taxon>Bacteria</taxon>
        <taxon>Pseudomonadati</taxon>
        <taxon>Acidobacteriota</taxon>
        <taxon>Terriglobia</taxon>
        <taxon>Terriglobales</taxon>
        <taxon>Acidobacteriaceae</taxon>
        <taxon>Granulicella</taxon>
    </lineage>
</organism>
<reference evidence="2 3" key="1">
    <citation type="submission" date="2020-08" db="EMBL/GenBank/DDBJ databases">
        <title>Genomic Encyclopedia of Type Strains, Phase IV (KMG-V): Genome sequencing to study the core and pangenomes of soil and plant-associated prokaryotes.</title>
        <authorList>
            <person name="Whitman W."/>
        </authorList>
    </citation>
    <scope>NUCLEOTIDE SEQUENCE [LARGE SCALE GENOMIC DNA]</scope>
    <source>
        <strain evidence="2 3">X5P3</strain>
    </source>
</reference>
<dbReference type="Proteomes" id="UP000584867">
    <property type="component" value="Unassembled WGS sequence"/>
</dbReference>
<accession>A0A7W7ZRH7</accession>
<comment type="caution">
    <text evidence="2">The sequence shown here is derived from an EMBL/GenBank/DDBJ whole genome shotgun (WGS) entry which is preliminary data.</text>
</comment>
<protein>
    <submittedName>
        <fullName evidence="2">Uncharacterized protein</fullName>
    </submittedName>
</protein>
<evidence type="ECO:0000256" key="1">
    <source>
        <dbReference type="SAM" id="MobiDB-lite"/>
    </source>
</evidence>
<evidence type="ECO:0000313" key="2">
    <source>
        <dbReference type="EMBL" id="MBB5063971.1"/>
    </source>
</evidence>
<name>A0A7W7ZRH7_9BACT</name>
<proteinExistence type="predicted"/>
<dbReference type="RefSeq" id="WP_184255523.1">
    <property type="nucleotide sequence ID" value="NZ_JACHIO010000008.1"/>
</dbReference>
<dbReference type="EMBL" id="JACHIO010000008">
    <property type="protein sequence ID" value="MBB5063971.1"/>
    <property type="molecule type" value="Genomic_DNA"/>
</dbReference>
<gene>
    <name evidence="2" type="ORF">HDF15_002319</name>
</gene>
<feature type="region of interest" description="Disordered" evidence="1">
    <location>
        <begin position="26"/>
        <end position="46"/>
    </location>
</feature>